<feature type="domain" description="C2" evidence="6">
    <location>
        <begin position="342"/>
        <end position="469"/>
    </location>
</feature>
<keyword evidence="4" id="KW-0812">Transmembrane</keyword>
<dbReference type="Pfam" id="PF00168">
    <property type="entry name" value="C2"/>
    <property type="match status" value="4"/>
</dbReference>
<dbReference type="GO" id="GO:0005509">
    <property type="term" value="F:calcium ion binding"/>
    <property type="evidence" value="ECO:0007669"/>
    <property type="project" value="TreeGrafter"/>
</dbReference>
<dbReference type="PROSITE" id="PS50004">
    <property type="entry name" value="C2"/>
    <property type="match status" value="4"/>
</dbReference>
<feature type="compositionally biased region" description="Basic residues" evidence="3">
    <location>
        <begin position="646"/>
        <end position="660"/>
    </location>
</feature>
<name>A0A7S2S1Z4_9STRA</name>
<dbReference type="InterPro" id="IPR035892">
    <property type="entry name" value="C2_domain_sf"/>
</dbReference>
<feature type="region of interest" description="Disordered" evidence="3">
    <location>
        <begin position="630"/>
        <end position="687"/>
    </location>
</feature>
<reference evidence="7" key="1">
    <citation type="submission" date="2021-01" db="EMBL/GenBank/DDBJ databases">
        <authorList>
            <person name="Corre E."/>
            <person name="Pelletier E."/>
            <person name="Niang G."/>
            <person name="Scheremetjew M."/>
            <person name="Finn R."/>
            <person name="Kale V."/>
            <person name="Holt S."/>
            <person name="Cochrane G."/>
            <person name="Meng A."/>
            <person name="Brown T."/>
            <person name="Cohen L."/>
        </authorList>
    </citation>
    <scope>NUCLEOTIDE SEQUENCE</scope>
    <source>
        <strain evidence="7">NY070348D</strain>
    </source>
</reference>
<evidence type="ECO:0000313" key="7">
    <source>
        <dbReference type="EMBL" id="CAD9687118.1"/>
    </source>
</evidence>
<evidence type="ECO:0000256" key="1">
    <source>
        <dbReference type="ARBA" id="ARBA00022723"/>
    </source>
</evidence>
<feature type="transmembrane region" description="Helical" evidence="4">
    <location>
        <begin position="1705"/>
        <end position="1734"/>
    </location>
</feature>
<dbReference type="Gene3D" id="2.60.40.150">
    <property type="entry name" value="C2 domain"/>
    <property type="match status" value="4"/>
</dbReference>
<feature type="region of interest" description="Disordered" evidence="3">
    <location>
        <begin position="1208"/>
        <end position="1238"/>
    </location>
</feature>
<organism evidence="7">
    <name type="scientific">Mucochytrium quahogii</name>
    <dbReference type="NCBI Taxonomy" id="96639"/>
    <lineage>
        <taxon>Eukaryota</taxon>
        <taxon>Sar</taxon>
        <taxon>Stramenopiles</taxon>
        <taxon>Bigyra</taxon>
        <taxon>Labyrinthulomycetes</taxon>
        <taxon>Thraustochytrida</taxon>
        <taxon>Thraustochytriidae</taxon>
        <taxon>Mucochytrium</taxon>
    </lineage>
</organism>
<dbReference type="PROSITE" id="PS50003">
    <property type="entry name" value="PH_DOMAIN"/>
    <property type="match status" value="1"/>
</dbReference>
<feature type="domain" description="C2" evidence="6">
    <location>
        <begin position="1342"/>
        <end position="1464"/>
    </location>
</feature>
<protein>
    <recommendedName>
        <fullName evidence="8">Calmodulin</fullName>
    </recommendedName>
</protein>
<sequence length="1943" mass="217477">MAQAELVVDLRSFKWTDSNLSEKSMYIKLSVLSYAERTNNFSLEEDVVALDKACRFPVRKDELGEDCLMNLRLKNSGGGPLFRGKKEICGVNIQLKAVADVGSPENYATYPLINTDRQLVGEVEMSIFWCYPEDIESMASPKARRFNLKRSLQRANTSQGAIGLDDVKKDSTWVDNVNGVADWTNYSKLTVRVIEAQGLREADSNGFSDPYCAVSCRGTKFKTATIKKTLSPLWDETFHFSSMDGIDAEDEVSVIIRDHDTLSRNDDLGEVVLPLWALVKSGHTQPTWFELSPTKRMTWNSKHDRSLGWVKLSVMFRPRSMSIPTLSRLVGNPASSFKQEDDLGCEEGGVSATKKAKRPMLYIRVLQGRNLPAADANGYSDPYCRVRCRGKTQKTRTVKRTLNPKWNQVMQFGKGDFLQESNEVEFTVFDRDFGVLEGVSDDKLGSVRIPIYLLTSQDLGEEMGGTRWFPLDGGGEIQLSVFFSKPKNDTAVDIYKGKVWLYELQVTVLSGRNLPARNEKAQSSNPFCELHCGAHKPVKTKIQKKTTNPIWNQQFKFRKSADVGKAGLGRMDSLTLKVFDEDSLGSGSALGKLELELGYLLDRIGYVDKGGAELVDYFPLKECLDLGHREDGADSEKSEVSSSGRLFRKLKSRPKHRKAKSMPNQGDSGGEEEDTEPGKTGVATFSEARGKARDKFASFNARDKMDKLKRATANPASSMYAMAPVLPTTSQTTLVNALAKVEPLGAMRLKVRFVPIAEMRMQTCQRLVVQLNKLYGVLPSDPGRETKSSISLCDPRVPGSLYAKVKLGREKRESFQVPFHNHSSGIATFNATLEINDYVSALKSDQKQNRTGTPEETTLDIFIHNASNDSVVAKTSIPLSNLESSTLTNWRDVSPVLFPNSVPLIEFRTEVVTVKEEIKPMIGYFHLGLLKFKVKRDDFSRSYRAVIRYGEKVVATRGYSGDLSIEFDPSVHCYRFEVYEMFPTVSIEIWSASTSASSNDDEGSRGSKWGKLYASTTISTFDLLELEAQTIYNDKSLLTMPRLPMIRLTLSKNGSDRGTLWVEAMFEERMSEVFKPNPNPAHRPPKSFSLPQLRHELNRTTAILGWFKGVGGGLGYLLSWENQAHSAFALVFMIVLCTTDVYSERILALPFYFLFFHVMSKHYQRMNGRFVHQFMGSSDMKETRATIRVSVLKARGLLENATCISSSTSTPPVLGADEVEETKDAEKPHSDSPKRSSLLNKILNRKGSLAKERVASLETSILQNKVGNKIPAARARINIQTELGRKRETTIGYSMTSLPTTSPEFTSTKQGYKIGRNSSSTFHTKIFEWECTDTGASSALVPAFEFNLNLTPTNTCLVLVKLYRAVDLIAADASGTSDPYVVIYTKSKADIKGNHTRSKTINKSLFPEWNEQFVIGGKVPIQASDTLHIDFRDSDGVTATADDLGSVIISMEDVKGLSSAAKWFTLQPPGGSRWGAGECGSVFLSVHYVDFSTPKLGKQLLDFSQKSIHELLEASESKLTHSYDGESREEEESKVGASAPERENVFIAAADSWFRCSTALIVDIENTHSASNTLPLLGSARIPLVALIQNENNLKQPLFEKWLPLTTKMDGMVYDQQLSERVTQDKQKLGEVLVRVEVLLPDPKVKERLMEIEEAKRAEKAGPIAKIRMINQKMENVQHALYNFNNKMEHLKNLFNWSHPRKTQIVFYILLFLCVLFTVIPSRYMLMALAIYLFTDKFRPLGTMVIKFNHVLALVPTDDDLREACISDITQAKRKPVLVQKEEIKSLEASRLIPVDSTTNLTDKSFQNSTVHVQSSAVVQVDLTAEDIDGGESGHLRMLIPVSATFSKSRKSFKWASMYFHLLEKNNTLVWWDTLENFERRRPPSGLFTGIVAIETMLAKDQLHGCERPELAFALINRDNSSLLLVANSTKKVNTWISAIRNT</sequence>
<dbReference type="SUPFAM" id="SSF50729">
    <property type="entry name" value="PH domain-like"/>
    <property type="match status" value="1"/>
</dbReference>
<dbReference type="PANTHER" id="PTHR45911">
    <property type="entry name" value="C2 DOMAIN-CONTAINING PROTEIN"/>
    <property type="match status" value="1"/>
</dbReference>
<dbReference type="SUPFAM" id="SSF49562">
    <property type="entry name" value="C2 domain (Calcium/lipid-binding domain, CaLB)"/>
    <property type="match status" value="4"/>
</dbReference>
<feature type="compositionally biased region" description="Basic and acidic residues" evidence="3">
    <location>
        <begin position="630"/>
        <end position="639"/>
    </location>
</feature>
<keyword evidence="4" id="KW-1133">Transmembrane helix</keyword>
<gene>
    <name evidence="7" type="ORF">QSP1433_LOCUS9394</name>
</gene>
<feature type="domain" description="PH" evidence="5">
    <location>
        <begin position="1829"/>
        <end position="1943"/>
    </location>
</feature>
<keyword evidence="2" id="KW-0106">Calcium</keyword>
<evidence type="ECO:0000256" key="2">
    <source>
        <dbReference type="ARBA" id="ARBA00022837"/>
    </source>
</evidence>
<evidence type="ECO:0000259" key="5">
    <source>
        <dbReference type="PROSITE" id="PS50003"/>
    </source>
</evidence>
<feature type="domain" description="C2" evidence="6">
    <location>
        <begin position="169"/>
        <end position="289"/>
    </location>
</feature>
<evidence type="ECO:0008006" key="8">
    <source>
        <dbReference type="Google" id="ProtNLM"/>
    </source>
</evidence>
<dbReference type="SMART" id="SM00239">
    <property type="entry name" value="C2"/>
    <property type="match status" value="4"/>
</dbReference>
<dbReference type="InterPro" id="IPR001849">
    <property type="entry name" value="PH_domain"/>
</dbReference>
<dbReference type="GO" id="GO:0016020">
    <property type="term" value="C:membrane"/>
    <property type="evidence" value="ECO:0007669"/>
    <property type="project" value="TreeGrafter"/>
</dbReference>
<dbReference type="CDD" id="cd00030">
    <property type="entry name" value="C2"/>
    <property type="match status" value="4"/>
</dbReference>
<evidence type="ECO:0000259" key="6">
    <source>
        <dbReference type="PROSITE" id="PS50004"/>
    </source>
</evidence>
<accession>A0A7S2S1Z4</accession>
<dbReference type="InterPro" id="IPR000008">
    <property type="entry name" value="C2_dom"/>
</dbReference>
<feature type="compositionally biased region" description="Basic and acidic residues" evidence="3">
    <location>
        <begin position="1222"/>
        <end position="1234"/>
    </location>
</feature>
<proteinExistence type="predicted"/>
<evidence type="ECO:0000256" key="4">
    <source>
        <dbReference type="SAM" id="Phobius"/>
    </source>
</evidence>
<keyword evidence="1" id="KW-0479">Metal-binding</keyword>
<dbReference type="EMBL" id="HBHK01014994">
    <property type="protein sequence ID" value="CAD9687118.1"/>
    <property type="molecule type" value="Transcribed_RNA"/>
</dbReference>
<evidence type="ECO:0000256" key="3">
    <source>
        <dbReference type="SAM" id="MobiDB-lite"/>
    </source>
</evidence>
<keyword evidence="4" id="KW-0472">Membrane</keyword>
<feature type="region of interest" description="Disordered" evidence="3">
    <location>
        <begin position="1519"/>
        <end position="1538"/>
    </location>
</feature>
<feature type="domain" description="C2" evidence="6">
    <location>
        <begin position="484"/>
        <end position="611"/>
    </location>
</feature>